<dbReference type="Pfam" id="PF00172">
    <property type="entry name" value="Zn_clus"/>
    <property type="match status" value="1"/>
</dbReference>
<dbReference type="Proteomes" id="UP000664132">
    <property type="component" value="Unassembled WGS sequence"/>
</dbReference>
<dbReference type="EMBL" id="JAFJYH010000433">
    <property type="protein sequence ID" value="KAG4411853.1"/>
    <property type="molecule type" value="Genomic_DNA"/>
</dbReference>
<dbReference type="CDD" id="cd00067">
    <property type="entry name" value="GAL4"/>
    <property type="match status" value="1"/>
</dbReference>
<dbReference type="GO" id="GO:0008270">
    <property type="term" value="F:zinc ion binding"/>
    <property type="evidence" value="ECO:0007669"/>
    <property type="project" value="InterPro"/>
</dbReference>
<evidence type="ECO:0000256" key="3">
    <source>
        <dbReference type="ARBA" id="ARBA00023125"/>
    </source>
</evidence>
<dbReference type="GO" id="GO:0000981">
    <property type="term" value="F:DNA-binding transcription factor activity, RNA polymerase II-specific"/>
    <property type="evidence" value="ECO:0007669"/>
    <property type="project" value="InterPro"/>
</dbReference>
<feature type="compositionally biased region" description="Low complexity" evidence="6">
    <location>
        <begin position="678"/>
        <end position="693"/>
    </location>
</feature>
<protein>
    <recommendedName>
        <fullName evidence="7">Zn(2)-C6 fungal-type domain-containing protein</fullName>
    </recommendedName>
</protein>
<dbReference type="PROSITE" id="PS50048">
    <property type="entry name" value="ZN2_CY6_FUNGAL_2"/>
    <property type="match status" value="1"/>
</dbReference>
<dbReference type="PANTHER" id="PTHR31845:SF17">
    <property type="entry name" value="ZN(II)2CYS6 TRANSCRIPTION FACTOR (EUROFUNG)"/>
    <property type="match status" value="1"/>
</dbReference>
<evidence type="ECO:0000256" key="2">
    <source>
        <dbReference type="ARBA" id="ARBA00023015"/>
    </source>
</evidence>
<evidence type="ECO:0000256" key="6">
    <source>
        <dbReference type="SAM" id="MobiDB-lite"/>
    </source>
</evidence>
<keyword evidence="2" id="KW-0805">Transcription regulation</keyword>
<feature type="compositionally biased region" description="Low complexity" evidence="6">
    <location>
        <begin position="9"/>
        <end position="25"/>
    </location>
</feature>
<evidence type="ECO:0000313" key="8">
    <source>
        <dbReference type="EMBL" id="KAG4411853.1"/>
    </source>
</evidence>
<keyword evidence="3" id="KW-0238">DNA-binding</keyword>
<gene>
    <name evidence="8" type="ORF">IFR04_015016</name>
</gene>
<dbReference type="InterPro" id="IPR001138">
    <property type="entry name" value="Zn2Cys6_DnaBD"/>
</dbReference>
<accession>A0A8H7W4D8</accession>
<reference evidence="8" key="1">
    <citation type="submission" date="2021-02" db="EMBL/GenBank/DDBJ databases">
        <title>Genome sequence Cadophora malorum strain M34.</title>
        <authorList>
            <person name="Stefanovic E."/>
            <person name="Vu D."/>
            <person name="Scully C."/>
            <person name="Dijksterhuis J."/>
            <person name="Roader J."/>
            <person name="Houbraken J."/>
        </authorList>
    </citation>
    <scope>NUCLEOTIDE SEQUENCE</scope>
    <source>
        <strain evidence="8">M34</strain>
    </source>
</reference>
<dbReference type="InterPro" id="IPR051089">
    <property type="entry name" value="prtT"/>
</dbReference>
<keyword evidence="9" id="KW-1185">Reference proteome</keyword>
<name>A0A8H7W4D8_9HELO</name>
<dbReference type="OrthoDB" id="4060227at2759"/>
<keyword evidence="4" id="KW-0804">Transcription</keyword>
<feature type="region of interest" description="Disordered" evidence="6">
    <location>
        <begin position="121"/>
        <end position="163"/>
    </location>
</feature>
<dbReference type="AlphaFoldDB" id="A0A8H7W4D8"/>
<comment type="caution">
    <text evidence="8">The sequence shown here is derived from an EMBL/GenBank/DDBJ whole genome shotgun (WGS) entry which is preliminary data.</text>
</comment>
<evidence type="ECO:0000256" key="4">
    <source>
        <dbReference type="ARBA" id="ARBA00023163"/>
    </source>
</evidence>
<evidence type="ECO:0000256" key="1">
    <source>
        <dbReference type="ARBA" id="ARBA00004123"/>
    </source>
</evidence>
<feature type="region of interest" description="Disordered" evidence="6">
    <location>
        <begin position="1"/>
        <end position="45"/>
    </location>
</feature>
<dbReference type="SMART" id="SM00066">
    <property type="entry name" value="GAL4"/>
    <property type="match status" value="1"/>
</dbReference>
<sequence>MSLETSRNSTSPRGSGGQRRSSTVSAMQAPGPLHTRKSPERQSLPAISRKIKACTACRKLKMKCDMDGGQPPCTRCERRGLTCVLNKSLQSLLDSSSQTQAMQNDILNLFTTLTEVCHHNNLKPPKPLQIRQSNSKPKTRNGDLQDGNYDEENEPCVASRPMSPSDMEAPINGFLEVSENAETAPAQVVGGSPYSTHSRKGPSEPDLISSGIISVEIGDVLVRRYLDRLDHYLYGIGSVYTDLKTLRTSPILLAAVCTISALHDEDKQKVYEACNDEFLRLVSKSLFDIRGLEYLRALCIGSYWLSDASRILNSDALRRATDVRLPRYFYQVTTATDLNEQMVGDLPMPAKVDRVRLWYLLYICDQHLSILYNRDPIVHGNQDLVLGWETFLESSNTGDSDVRICSQVALLQIMSQVRTTCGSSETGEPVPKALTTSLSDYKRQIDRWYFRFSPMFKPNPQIGDFPHKGLTLHYHFAKVYLGHHVFRGLGMTNGQIPSYFLATALMAHSASRSIFELLLEDSILKESLVGVPFYFHVMISFAGQFMLSCVPQSEQLCVDAKDDMELIFRAISMFKSIICVAAHPLQRMTAALERRFHECRAMLGMERGHEILYGAANGDSNTGVFQSTKDPVIERQWGNPQINGNNNIGGNGVRTGSRTDHQMGTSQAFPSAIGRPLDASNSNSGYSAGADSNPPNRLDTDSESFAMVPLSQPYVISSDTIYQDFAGFDFPGFQMNYNTGPT</sequence>
<keyword evidence="5" id="KW-0539">Nucleus</keyword>
<dbReference type="InterPro" id="IPR036864">
    <property type="entry name" value="Zn2-C6_fun-type_DNA-bd_sf"/>
</dbReference>
<feature type="region of interest" description="Disordered" evidence="6">
    <location>
        <begin position="637"/>
        <end position="702"/>
    </location>
</feature>
<comment type="subcellular location">
    <subcellularLocation>
        <location evidence="1">Nucleus</location>
    </subcellularLocation>
</comment>
<dbReference type="PROSITE" id="PS00463">
    <property type="entry name" value="ZN2_CY6_FUNGAL_1"/>
    <property type="match status" value="1"/>
</dbReference>
<feature type="domain" description="Zn(2)-C6 fungal-type" evidence="7">
    <location>
        <begin position="53"/>
        <end position="85"/>
    </location>
</feature>
<dbReference type="CDD" id="cd12148">
    <property type="entry name" value="fungal_TF_MHR"/>
    <property type="match status" value="1"/>
</dbReference>
<evidence type="ECO:0000259" key="7">
    <source>
        <dbReference type="PROSITE" id="PS50048"/>
    </source>
</evidence>
<dbReference type="Gene3D" id="4.10.240.10">
    <property type="entry name" value="Zn(2)-C6 fungal-type DNA-binding domain"/>
    <property type="match status" value="1"/>
</dbReference>
<dbReference type="GO" id="GO:0005634">
    <property type="term" value="C:nucleus"/>
    <property type="evidence" value="ECO:0007669"/>
    <property type="project" value="UniProtKB-SubCell"/>
</dbReference>
<dbReference type="SUPFAM" id="SSF57701">
    <property type="entry name" value="Zn2/Cys6 DNA-binding domain"/>
    <property type="match status" value="1"/>
</dbReference>
<proteinExistence type="predicted"/>
<dbReference type="GO" id="GO:0000976">
    <property type="term" value="F:transcription cis-regulatory region binding"/>
    <property type="evidence" value="ECO:0007669"/>
    <property type="project" value="TreeGrafter"/>
</dbReference>
<evidence type="ECO:0000256" key="5">
    <source>
        <dbReference type="ARBA" id="ARBA00023242"/>
    </source>
</evidence>
<feature type="region of interest" description="Disordered" evidence="6">
    <location>
        <begin position="186"/>
        <end position="205"/>
    </location>
</feature>
<organism evidence="8 9">
    <name type="scientific">Cadophora malorum</name>
    <dbReference type="NCBI Taxonomy" id="108018"/>
    <lineage>
        <taxon>Eukaryota</taxon>
        <taxon>Fungi</taxon>
        <taxon>Dikarya</taxon>
        <taxon>Ascomycota</taxon>
        <taxon>Pezizomycotina</taxon>
        <taxon>Leotiomycetes</taxon>
        <taxon>Helotiales</taxon>
        <taxon>Ploettnerulaceae</taxon>
        <taxon>Cadophora</taxon>
    </lineage>
</organism>
<dbReference type="PANTHER" id="PTHR31845">
    <property type="entry name" value="FINGER DOMAIN PROTEIN, PUTATIVE-RELATED"/>
    <property type="match status" value="1"/>
</dbReference>
<evidence type="ECO:0000313" key="9">
    <source>
        <dbReference type="Proteomes" id="UP000664132"/>
    </source>
</evidence>